<comment type="caution">
    <text evidence="1">The sequence shown here is derived from an EMBL/GenBank/DDBJ whole genome shotgun (WGS) entry which is preliminary data.</text>
</comment>
<keyword evidence="1" id="KW-0560">Oxidoreductase</keyword>
<protein>
    <submittedName>
        <fullName evidence="1">Quercetin dioxygenase-like cupin family protein</fullName>
    </submittedName>
</protein>
<dbReference type="RefSeq" id="WP_183576964.1">
    <property type="nucleotide sequence ID" value="NZ_JACHXJ010000001.1"/>
</dbReference>
<reference evidence="1 2" key="1">
    <citation type="submission" date="2020-08" db="EMBL/GenBank/DDBJ databases">
        <title>Genomic Encyclopedia of Type Strains, Phase III (KMG-III): the genomes of soil and plant-associated and newly described type strains.</title>
        <authorList>
            <person name="Whitman W."/>
        </authorList>
    </citation>
    <scope>NUCLEOTIDE SEQUENCE [LARGE SCALE GENOMIC DNA]</scope>
    <source>
        <strain evidence="1 2">CECT 5831</strain>
    </source>
</reference>
<dbReference type="EMBL" id="JACHXJ010000001">
    <property type="protein sequence ID" value="MBB3125381.1"/>
    <property type="molecule type" value="Genomic_DNA"/>
</dbReference>
<dbReference type="SUPFAM" id="SSF51182">
    <property type="entry name" value="RmlC-like cupins"/>
    <property type="match status" value="1"/>
</dbReference>
<accession>A0A839TFA4</accession>
<dbReference type="AlphaFoldDB" id="A0A839TFA4"/>
<dbReference type="InterPro" id="IPR011051">
    <property type="entry name" value="RmlC_Cupin_sf"/>
</dbReference>
<evidence type="ECO:0000313" key="1">
    <source>
        <dbReference type="EMBL" id="MBB3125381.1"/>
    </source>
</evidence>
<name>A0A839TFA4_9BACL</name>
<proteinExistence type="predicted"/>
<evidence type="ECO:0000313" key="2">
    <source>
        <dbReference type="Proteomes" id="UP000517523"/>
    </source>
</evidence>
<keyword evidence="1" id="KW-0223">Dioxygenase</keyword>
<dbReference type="Proteomes" id="UP000517523">
    <property type="component" value="Unassembled WGS sequence"/>
</dbReference>
<dbReference type="Gene3D" id="2.60.120.10">
    <property type="entry name" value="Jelly Rolls"/>
    <property type="match status" value="1"/>
</dbReference>
<organism evidence="1 2">
    <name type="scientific">Paenibacillus rhizosphaerae</name>
    <dbReference type="NCBI Taxonomy" id="297318"/>
    <lineage>
        <taxon>Bacteria</taxon>
        <taxon>Bacillati</taxon>
        <taxon>Bacillota</taxon>
        <taxon>Bacilli</taxon>
        <taxon>Bacillales</taxon>
        <taxon>Paenibacillaceae</taxon>
        <taxon>Paenibacillus</taxon>
    </lineage>
</organism>
<dbReference type="InterPro" id="IPR014710">
    <property type="entry name" value="RmlC-like_jellyroll"/>
</dbReference>
<sequence length="122" mass="13513">MNIYRFDKQVGRRITAFESVNLVMSKIAQSTGKFHIGCMHLSTNGTIGGHVATVEQLFLVMSGTVEIRSAIEEPWTQLSQGEAVFWRQGEWHETRTFLGAQAIVIECEGIGPNEMALKSALS</sequence>
<dbReference type="GO" id="GO:0051213">
    <property type="term" value="F:dioxygenase activity"/>
    <property type="evidence" value="ECO:0007669"/>
    <property type="project" value="UniProtKB-KW"/>
</dbReference>
<gene>
    <name evidence="1" type="ORF">FHS19_000035</name>
</gene>